<sequence>METRKFFIICNAVAVFVAPLIVLFGRFAGGNAGWLVVIFLFGGFLAVSGGYLILLLVGLMLGDGRSRFDRSLKVLWWFGAAATTFAMWLIPDAGDAPNSETVLLDFGSMDKETAIEINSRLSEIFGILGVLSFFGWILLCIVDRVRRHAAHR</sequence>
<reference evidence="3" key="1">
    <citation type="submission" date="2019-11" db="EMBL/GenBank/DDBJ databases">
        <title>Complete genome sequence of Corynebacterium kalinowskii 1959, a novel Corynebacterium species isolated from soil of a small paddock in Vilsendorf, Germany.</title>
        <authorList>
            <person name="Schaffert L."/>
            <person name="Ruwe M."/>
            <person name="Milse J."/>
            <person name="Hanuschka K."/>
            <person name="Ortseifen V."/>
            <person name="Droste J."/>
            <person name="Brandt D."/>
            <person name="Schlueter L."/>
            <person name="Kutter Y."/>
            <person name="Vinke S."/>
            <person name="Viehoefer P."/>
            <person name="Jacob L."/>
            <person name="Luebke N.-C."/>
            <person name="Schulte-Berndt E."/>
            <person name="Hain C."/>
            <person name="Linder M."/>
            <person name="Schmidt P."/>
            <person name="Wollenschlaeger L."/>
            <person name="Luttermann T."/>
            <person name="Thieme E."/>
            <person name="Hassa J."/>
            <person name="Haak M."/>
            <person name="Wittchen M."/>
            <person name="Mentz A."/>
            <person name="Persicke M."/>
            <person name="Busche T."/>
            <person name="Ruckert C."/>
        </authorList>
    </citation>
    <scope>NUCLEOTIDE SEQUENCE [LARGE SCALE GENOMIC DNA]</scope>
    <source>
        <strain evidence="3">1959</strain>
    </source>
</reference>
<organism evidence="2 3">
    <name type="scientific">Corynebacterium kalinowskii</name>
    <dbReference type="NCBI Taxonomy" id="2675216"/>
    <lineage>
        <taxon>Bacteria</taxon>
        <taxon>Bacillati</taxon>
        <taxon>Actinomycetota</taxon>
        <taxon>Actinomycetes</taxon>
        <taxon>Mycobacteriales</taxon>
        <taxon>Corynebacteriaceae</taxon>
        <taxon>Corynebacterium</taxon>
    </lineage>
</organism>
<dbReference type="EMBL" id="CP046452">
    <property type="protein sequence ID" value="QGU02625.1"/>
    <property type="molecule type" value="Genomic_DNA"/>
</dbReference>
<dbReference type="AlphaFoldDB" id="A0A6B8VUJ4"/>
<keyword evidence="1" id="KW-0812">Transmembrane</keyword>
<protein>
    <submittedName>
        <fullName evidence="2">Uncharacterized protein</fullName>
    </submittedName>
</protein>
<keyword evidence="1" id="KW-1133">Transmembrane helix</keyword>
<accession>A0A6B8VUJ4</accession>
<gene>
    <name evidence="2" type="ORF">CKALI_08845</name>
</gene>
<evidence type="ECO:0000313" key="2">
    <source>
        <dbReference type="EMBL" id="QGU02625.1"/>
    </source>
</evidence>
<dbReference type="Proteomes" id="UP000427071">
    <property type="component" value="Chromosome"/>
</dbReference>
<feature type="transmembrane region" description="Helical" evidence="1">
    <location>
        <begin position="7"/>
        <end position="28"/>
    </location>
</feature>
<evidence type="ECO:0000313" key="3">
    <source>
        <dbReference type="Proteomes" id="UP000427071"/>
    </source>
</evidence>
<feature type="transmembrane region" description="Helical" evidence="1">
    <location>
        <begin position="124"/>
        <end position="142"/>
    </location>
</feature>
<proteinExistence type="predicted"/>
<name>A0A6B8VUJ4_9CORY</name>
<keyword evidence="3" id="KW-1185">Reference proteome</keyword>
<dbReference type="KEGG" id="ckw:CKALI_08845"/>
<keyword evidence="1" id="KW-0472">Membrane</keyword>
<dbReference type="RefSeq" id="WP_156192993.1">
    <property type="nucleotide sequence ID" value="NZ_CP046452.1"/>
</dbReference>
<feature type="transmembrane region" description="Helical" evidence="1">
    <location>
        <begin position="34"/>
        <end position="62"/>
    </location>
</feature>
<evidence type="ECO:0000256" key="1">
    <source>
        <dbReference type="SAM" id="Phobius"/>
    </source>
</evidence>
<feature type="transmembrane region" description="Helical" evidence="1">
    <location>
        <begin position="74"/>
        <end position="91"/>
    </location>
</feature>